<comment type="pathway">
    <text evidence="3">Carbohydrate biosynthesis; gluconeogenesis.</text>
</comment>
<evidence type="ECO:0000256" key="1">
    <source>
        <dbReference type="ARBA" id="ARBA00007422"/>
    </source>
</evidence>
<evidence type="ECO:0000313" key="4">
    <source>
        <dbReference type="EMBL" id="OGI95140.1"/>
    </source>
</evidence>
<dbReference type="UniPathway" id="UPA00109">
    <property type="reaction ID" value="UER00189"/>
</dbReference>
<dbReference type="Pfam" id="PF00121">
    <property type="entry name" value="TIM"/>
    <property type="match status" value="1"/>
</dbReference>
<keyword evidence="2 3" id="KW-0413">Isomerase</keyword>
<comment type="pathway">
    <text evidence="3">Carbohydrate degradation; glycolysis; D-glyceraldehyde 3-phosphate from glycerone phosphate: step 1/1.</text>
</comment>
<dbReference type="GO" id="GO:0006096">
    <property type="term" value="P:glycolytic process"/>
    <property type="evidence" value="ECO:0007669"/>
    <property type="project" value="UniProtKB-UniRule"/>
</dbReference>
<gene>
    <name evidence="4" type="ORF">A3A03_01815</name>
</gene>
<comment type="subunit">
    <text evidence="3">Homodimer.</text>
</comment>
<dbReference type="PANTHER" id="PTHR21139:SF42">
    <property type="entry name" value="TRIOSEPHOSPHATE ISOMERASE"/>
    <property type="match status" value="1"/>
</dbReference>
<dbReference type="SUPFAM" id="SSF51351">
    <property type="entry name" value="Triosephosphate isomerase (TIM)"/>
    <property type="match status" value="1"/>
</dbReference>
<dbReference type="EC" id="5.3.1.1" evidence="3"/>
<dbReference type="GO" id="GO:0046166">
    <property type="term" value="P:glyceraldehyde-3-phosphate biosynthetic process"/>
    <property type="evidence" value="ECO:0007669"/>
    <property type="project" value="TreeGrafter"/>
</dbReference>
<dbReference type="STRING" id="1801773.A3A03_01815"/>
<keyword evidence="3" id="KW-0963">Cytoplasm</keyword>
<dbReference type="AlphaFoldDB" id="A0A1F6XLR9"/>
<keyword evidence="3" id="KW-0312">Gluconeogenesis</keyword>
<dbReference type="GO" id="GO:0005829">
    <property type="term" value="C:cytosol"/>
    <property type="evidence" value="ECO:0007669"/>
    <property type="project" value="TreeGrafter"/>
</dbReference>
<proteinExistence type="inferred from homology"/>
<dbReference type="GO" id="GO:0019563">
    <property type="term" value="P:glycerol catabolic process"/>
    <property type="evidence" value="ECO:0007669"/>
    <property type="project" value="TreeGrafter"/>
</dbReference>
<sequence>MTSRTRKIIVGNWKMNPLVLAEAEKLFGKMAQDLSRIKKTDIVVCPPVVYLNAIFNLLKAMRYKLKPSLGAQDAFWGDVGAFTGEVSASILYNLGARYVILGHSEKRSLGETNVLINKKVRGALVAGLKPILCVGESARDENHNYFSLVKGQVAECLAGISKNSISKIIVAYEPIWAISTTANRRNATSGDCREMAIFIRKVLSDKFGAESQKVKVIYGGSVNEKDALEFLQNGGVDGLLPGRASLDAEKFTKIVKICEALNK</sequence>
<accession>A0A1F6XLR9</accession>
<dbReference type="NCBIfam" id="TIGR00419">
    <property type="entry name" value="tim"/>
    <property type="match status" value="1"/>
</dbReference>
<reference evidence="4 5" key="1">
    <citation type="journal article" date="2016" name="Nat. Commun.">
        <title>Thousands of microbial genomes shed light on interconnected biogeochemical processes in an aquifer system.</title>
        <authorList>
            <person name="Anantharaman K."/>
            <person name="Brown C.T."/>
            <person name="Hug L.A."/>
            <person name="Sharon I."/>
            <person name="Castelle C.J."/>
            <person name="Probst A.J."/>
            <person name="Thomas B.C."/>
            <person name="Singh A."/>
            <person name="Wilkins M.J."/>
            <person name="Karaoz U."/>
            <person name="Brodie E.L."/>
            <person name="Williams K.H."/>
            <person name="Hubbard S.S."/>
            <person name="Banfield J.F."/>
        </authorList>
    </citation>
    <scope>NUCLEOTIDE SEQUENCE [LARGE SCALE GENOMIC DNA]</scope>
</reference>
<dbReference type="EMBL" id="MFUX01000001">
    <property type="protein sequence ID" value="OGI95140.1"/>
    <property type="molecule type" value="Genomic_DNA"/>
</dbReference>
<evidence type="ECO:0000256" key="3">
    <source>
        <dbReference type="RuleBase" id="RU363013"/>
    </source>
</evidence>
<comment type="catalytic activity">
    <reaction evidence="3">
        <text>D-glyceraldehyde 3-phosphate = dihydroxyacetone phosphate</text>
        <dbReference type="Rhea" id="RHEA:18585"/>
        <dbReference type="ChEBI" id="CHEBI:57642"/>
        <dbReference type="ChEBI" id="CHEBI:59776"/>
        <dbReference type="EC" id="5.3.1.1"/>
    </reaction>
</comment>
<comment type="similarity">
    <text evidence="1 3">Belongs to the triosephosphate isomerase family.</text>
</comment>
<dbReference type="PROSITE" id="PS51440">
    <property type="entry name" value="TIM_2"/>
    <property type="match status" value="1"/>
</dbReference>
<evidence type="ECO:0000313" key="5">
    <source>
        <dbReference type="Proteomes" id="UP000176629"/>
    </source>
</evidence>
<keyword evidence="3" id="KW-0324">Glycolysis</keyword>
<dbReference type="InterPro" id="IPR000652">
    <property type="entry name" value="Triosephosphate_isomerase"/>
</dbReference>
<dbReference type="InterPro" id="IPR035990">
    <property type="entry name" value="TIM_sf"/>
</dbReference>
<organism evidence="4 5">
    <name type="scientific">Candidatus Nomurabacteria bacterium RIFCSPLOWO2_01_FULL_40_18</name>
    <dbReference type="NCBI Taxonomy" id="1801773"/>
    <lineage>
        <taxon>Bacteria</taxon>
        <taxon>Candidatus Nomuraibacteriota</taxon>
    </lineage>
</organism>
<dbReference type="InterPro" id="IPR013785">
    <property type="entry name" value="Aldolase_TIM"/>
</dbReference>
<dbReference type="UniPathway" id="UPA00138"/>
<dbReference type="PANTHER" id="PTHR21139">
    <property type="entry name" value="TRIOSEPHOSPHATE ISOMERASE"/>
    <property type="match status" value="1"/>
</dbReference>
<dbReference type="GO" id="GO:0006094">
    <property type="term" value="P:gluconeogenesis"/>
    <property type="evidence" value="ECO:0007669"/>
    <property type="project" value="UniProtKB-UniPathway"/>
</dbReference>
<evidence type="ECO:0000256" key="2">
    <source>
        <dbReference type="ARBA" id="ARBA00023235"/>
    </source>
</evidence>
<name>A0A1F6XLR9_9BACT</name>
<protein>
    <recommendedName>
        <fullName evidence="3">Triosephosphate isomerase</fullName>
        <ecNumber evidence="3">5.3.1.1</ecNumber>
    </recommendedName>
</protein>
<dbReference type="GO" id="GO:0004807">
    <property type="term" value="F:triose-phosphate isomerase activity"/>
    <property type="evidence" value="ECO:0007669"/>
    <property type="project" value="UniProtKB-UniRule"/>
</dbReference>
<dbReference type="Gene3D" id="3.20.20.70">
    <property type="entry name" value="Aldolase class I"/>
    <property type="match status" value="1"/>
</dbReference>
<comment type="subcellular location">
    <subcellularLocation>
        <location evidence="3">Cytoplasm</location>
    </subcellularLocation>
</comment>
<dbReference type="CDD" id="cd00311">
    <property type="entry name" value="TIM"/>
    <property type="match status" value="1"/>
</dbReference>
<dbReference type="Proteomes" id="UP000176629">
    <property type="component" value="Unassembled WGS sequence"/>
</dbReference>
<comment type="caution">
    <text evidence="4">The sequence shown here is derived from an EMBL/GenBank/DDBJ whole genome shotgun (WGS) entry which is preliminary data.</text>
</comment>